<evidence type="ECO:0000256" key="5">
    <source>
        <dbReference type="ARBA" id="ARBA00022729"/>
    </source>
</evidence>
<feature type="transmembrane region" description="Helical" evidence="10">
    <location>
        <begin position="265"/>
        <end position="283"/>
    </location>
</feature>
<evidence type="ECO:0000313" key="13">
    <source>
        <dbReference type="EMBL" id="SIQ76065.1"/>
    </source>
</evidence>
<dbReference type="SUPFAM" id="SSF81296">
    <property type="entry name" value="E set domains"/>
    <property type="match status" value="1"/>
</dbReference>
<evidence type="ECO:0000259" key="12">
    <source>
        <dbReference type="Pfam" id="PF05425"/>
    </source>
</evidence>
<gene>
    <name evidence="13" type="ORF">SAMN05421833_103371</name>
</gene>
<feature type="transmembrane region" description="Helical" evidence="10">
    <location>
        <begin position="336"/>
        <end position="356"/>
    </location>
</feature>
<dbReference type="GO" id="GO:0005886">
    <property type="term" value="C:plasma membrane"/>
    <property type="evidence" value="ECO:0007669"/>
    <property type="project" value="UniProtKB-SubCell"/>
</dbReference>
<dbReference type="STRING" id="58117.SAMN05421833_103371"/>
<dbReference type="InterPro" id="IPR007348">
    <property type="entry name" value="CopC_dom"/>
</dbReference>
<protein>
    <submittedName>
        <fullName evidence="13">Copper transport protein</fullName>
    </submittedName>
</protein>
<dbReference type="AlphaFoldDB" id="A0A1N6VE14"/>
<dbReference type="InterPro" id="IPR014756">
    <property type="entry name" value="Ig_E-set"/>
</dbReference>
<feature type="transmembrane region" description="Helical" evidence="10">
    <location>
        <begin position="376"/>
        <end position="397"/>
    </location>
</feature>
<dbReference type="EMBL" id="FTNI01000003">
    <property type="protein sequence ID" value="SIQ76065.1"/>
    <property type="molecule type" value="Genomic_DNA"/>
</dbReference>
<evidence type="ECO:0000256" key="1">
    <source>
        <dbReference type="ARBA" id="ARBA00004651"/>
    </source>
</evidence>
<keyword evidence="2" id="KW-1003">Cell membrane</keyword>
<keyword evidence="5" id="KW-0732">Signal</keyword>
<evidence type="ECO:0000256" key="4">
    <source>
        <dbReference type="ARBA" id="ARBA00022723"/>
    </source>
</evidence>
<evidence type="ECO:0000256" key="2">
    <source>
        <dbReference type="ARBA" id="ARBA00022475"/>
    </source>
</evidence>
<dbReference type="GO" id="GO:0005507">
    <property type="term" value="F:copper ion binding"/>
    <property type="evidence" value="ECO:0007669"/>
    <property type="project" value="InterPro"/>
</dbReference>
<dbReference type="Pfam" id="PF04234">
    <property type="entry name" value="CopC"/>
    <property type="match status" value="1"/>
</dbReference>
<reference evidence="14" key="1">
    <citation type="submission" date="2017-01" db="EMBL/GenBank/DDBJ databases">
        <authorList>
            <person name="Varghese N."/>
            <person name="Submissions S."/>
        </authorList>
    </citation>
    <scope>NUCLEOTIDE SEQUENCE [LARGE SCALE GENOMIC DNA]</scope>
    <source>
        <strain evidence="14">ATCC 12950</strain>
    </source>
</reference>
<feature type="transmembrane region" description="Helical" evidence="10">
    <location>
        <begin position="184"/>
        <end position="204"/>
    </location>
</feature>
<feature type="transmembrane region" description="Helical" evidence="10">
    <location>
        <begin position="440"/>
        <end position="466"/>
    </location>
</feature>
<keyword evidence="3 10" id="KW-0812">Transmembrane</keyword>
<dbReference type="PANTHER" id="PTHR34820:SF4">
    <property type="entry name" value="INNER MEMBRANE PROTEIN YEBZ"/>
    <property type="match status" value="1"/>
</dbReference>
<evidence type="ECO:0000256" key="9">
    <source>
        <dbReference type="SAM" id="MobiDB-lite"/>
    </source>
</evidence>
<feature type="region of interest" description="Disordered" evidence="9">
    <location>
        <begin position="288"/>
        <end position="321"/>
    </location>
</feature>
<sequence length="645" mass="66718">MTVRRRHVTRGTTAAVPAAVPCATPPRARLVARLVAIVFLAAGGLVVGLLPGVAARPAYAHAYLLESTPVDGQVLSSPPAEVRLRFDEAVSLGRRSIQLLDPTGKELAIGAAEYADGKADTARASLPRDLAEGTYVVSWRVTSVDSHVVSGAFSFSVGHPSATAAPVEQDTGRVVPVVAAVGRAVAYLGVALALGGGVFVAGLWPGGRDDRRGRRVVWSGFAALAAGTAVVLLAQGPYADGRPLTAVFDPGLLGATLSTRLGHALLARLVLVVVLGVVFLIGVGRPSPVTGSEPADSETARAETTPAVPADSETTLPVTTLPVTTRAEPAGVARRTVLPAVAVVGAIAMTLTWTLADHAQSGAQIWLAVPATSLHLLAMVLWLGGLVTLAVCVLAPAGRRDPALLSLEPALPRFSRLALLCFTVIAVTGLYLSWRQVGTWGALGATGFGRLLLGKLAVVLGVLALASGARRFVHRRDRAGRAPRDLGAAVRRLRRSVAGEVVLGVVVVSITAVLVDTAPARTSYAPPVDTTVPFPAAVNASGPYGGLRGGSIQVKIEPARPGGNTADIYLTGRDGRLVPVPEISGALESRDRAVPALPVKVTAAEPGHYVAGSMSVPYPGEWALRLDIRVSDFDETRVRVPFTAH</sequence>
<evidence type="ECO:0000256" key="7">
    <source>
        <dbReference type="ARBA" id="ARBA00023008"/>
    </source>
</evidence>
<dbReference type="Pfam" id="PF05425">
    <property type="entry name" value="CopD"/>
    <property type="match status" value="1"/>
</dbReference>
<keyword evidence="7" id="KW-0186">Copper</keyword>
<dbReference type="GO" id="GO:0046688">
    <property type="term" value="P:response to copper ion"/>
    <property type="evidence" value="ECO:0007669"/>
    <property type="project" value="InterPro"/>
</dbReference>
<comment type="subcellular location">
    <subcellularLocation>
        <location evidence="1">Cell membrane</location>
        <topology evidence="1">Multi-pass membrane protein</topology>
    </subcellularLocation>
</comment>
<evidence type="ECO:0000259" key="11">
    <source>
        <dbReference type="Pfam" id="PF04234"/>
    </source>
</evidence>
<dbReference type="GO" id="GO:0042597">
    <property type="term" value="C:periplasmic space"/>
    <property type="evidence" value="ECO:0007669"/>
    <property type="project" value="InterPro"/>
</dbReference>
<keyword evidence="14" id="KW-1185">Reference proteome</keyword>
<proteinExistence type="predicted"/>
<feature type="transmembrane region" description="Helical" evidence="10">
    <location>
        <begin position="34"/>
        <end position="54"/>
    </location>
</feature>
<dbReference type="Proteomes" id="UP000186096">
    <property type="component" value="Unassembled WGS sequence"/>
</dbReference>
<feature type="transmembrane region" description="Helical" evidence="10">
    <location>
        <begin position="216"/>
        <end position="234"/>
    </location>
</feature>
<evidence type="ECO:0000256" key="8">
    <source>
        <dbReference type="ARBA" id="ARBA00023136"/>
    </source>
</evidence>
<evidence type="ECO:0000256" key="6">
    <source>
        <dbReference type="ARBA" id="ARBA00022989"/>
    </source>
</evidence>
<dbReference type="Gene3D" id="2.60.40.1220">
    <property type="match status" value="1"/>
</dbReference>
<dbReference type="InterPro" id="IPR032694">
    <property type="entry name" value="CopC/D"/>
</dbReference>
<accession>A0A1N6VE14</accession>
<keyword evidence="4" id="KW-0479">Metal-binding</keyword>
<organism evidence="13 14">
    <name type="scientific">Microbispora rosea</name>
    <dbReference type="NCBI Taxonomy" id="58117"/>
    <lineage>
        <taxon>Bacteria</taxon>
        <taxon>Bacillati</taxon>
        <taxon>Actinomycetota</taxon>
        <taxon>Actinomycetes</taxon>
        <taxon>Streptosporangiales</taxon>
        <taxon>Streptosporangiaceae</taxon>
        <taxon>Microbispora</taxon>
    </lineage>
</organism>
<feature type="domain" description="Copper resistance protein D" evidence="12">
    <location>
        <begin position="410"/>
        <end position="514"/>
    </location>
</feature>
<evidence type="ECO:0000256" key="10">
    <source>
        <dbReference type="SAM" id="Phobius"/>
    </source>
</evidence>
<dbReference type="InterPro" id="IPR014755">
    <property type="entry name" value="Cu-Rt/internalin_Ig-like"/>
</dbReference>
<feature type="transmembrane region" description="Helical" evidence="10">
    <location>
        <begin position="417"/>
        <end position="434"/>
    </location>
</feature>
<name>A0A1N6VE14_9ACTN</name>
<evidence type="ECO:0000313" key="14">
    <source>
        <dbReference type="Proteomes" id="UP000186096"/>
    </source>
</evidence>
<keyword evidence="6 10" id="KW-1133">Transmembrane helix</keyword>
<dbReference type="PANTHER" id="PTHR34820">
    <property type="entry name" value="INNER MEMBRANE PROTEIN YEBZ"/>
    <property type="match status" value="1"/>
</dbReference>
<dbReference type="InterPro" id="IPR008457">
    <property type="entry name" value="Cu-R_CopD_dom"/>
</dbReference>
<feature type="transmembrane region" description="Helical" evidence="10">
    <location>
        <begin position="497"/>
        <end position="515"/>
    </location>
</feature>
<evidence type="ECO:0000256" key="3">
    <source>
        <dbReference type="ARBA" id="ARBA00022692"/>
    </source>
</evidence>
<feature type="domain" description="CopC" evidence="11">
    <location>
        <begin position="61"/>
        <end position="157"/>
    </location>
</feature>
<dbReference type="GO" id="GO:0006825">
    <property type="term" value="P:copper ion transport"/>
    <property type="evidence" value="ECO:0007669"/>
    <property type="project" value="InterPro"/>
</dbReference>
<dbReference type="RefSeq" id="WP_143734123.1">
    <property type="nucleotide sequence ID" value="NZ_FTNI01000003.1"/>
</dbReference>
<keyword evidence="8 10" id="KW-0472">Membrane</keyword>